<organism evidence="1 2">
    <name type="scientific">Eretmocerus hayati</name>
    <dbReference type="NCBI Taxonomy" id="131215"/>
    <lineage>
        <taxon>Eukaryota</taxon>
        <taxon>Metazoa</taxon>
        <taxon>Ecdysozoa</taxon>
        <taxon>Arthropoda</taxon>
        <taxon>Hexapoda</taxon>
        <taxon>Insecta</taxon>
        <taxon>Pterygota</taxon>
        <taxon>Neoptera</taxon>
        <taxon>Endopterygota</taxon>
        <taxon>Hymenoptera</taxon>
        <taxon>Apocrita</taxon>
        <taxon>Proctotrupomorpha</taxon>
        <taxon>Chalcidoidea</taxon>
        <taxon>Aphelinidae</taxon>
        <taxon>Aphelininae</taxon>
        <taxon>Eretmocerus</taxon>
    </lineage>
</organism>
<proteinExistence type="predicted"/>
<comment type="caution">
    <text evidence="1">The sequence shown here is derived from an EMBL/GenBank/DDBJ whole genome shotgun (WGS) entry which is preliminary data.</text>
</comment>
<reference evidence="1" key="1">
    <citation type="submission" date="2023-04" db="EMBL/GenBank/DDBJ databases">
        <title>A chromosome-level genome assembly of the parasitoid wasp Eretmocerus hayati.</title>
        <authorList>
            <person name="Zhong Y."/>
            <person name="Liu S."/>
            <person name="Liu Y."/>
        </authorList>
    </citation>
    <scope>NUCLEOTIDE SEQUENCE</scope>
    <source>
        <strain evidence="1">ZJU_SS_LIU_2023</strain>
    </source>
</reference>
<dbReference type="Proteomes" id="UP001239111">
    <property type="component" value="Chromosome 4"/>
</dbReference>
<accession>A0ACC2NBK3</accession>
<keyword evidence="2" id="KW-1185">Reference proteome</keyword>
<gene>
    <name evidence="1" type="ORF">QAD02_009781</name>
</gene>
<sequence>MKPMQTAVLLVAVFAASAFSMQHQIYYTSRVLTSGVSCDSHPCGQNARCTISDGRPVCSCLNLHTGDPLDRCERVECIIDDDCRGHLKCSFNRCVDPCQDVCGINAVCETRNHYPTCTCPPGFSGNPLTQCVYDPQAPCKTPNVCGQNTNCEVTNGIAICKCKPGYVGRPLEGCRHECESDSECPLHQHCSASFRCESPCSTKCGENAECNVVNHRANCACPKNWLGNPLISCRPECTHNSDCPLNKPACLYQKCVNPCEGACGTNANCEMRGITPVCSCPKDRTGDPFVYCRPFTDDDLCEPNPCGTNAECRPGHDNTGKKRPVCTCPHGYIGNALVSCNRGECLSDSECPDSRACINFSCQNPCTGRECGLNASCTPRHHIAVCTCNDGYRGDAIYACNLIDSGRAAYSRYSRYN</sequence>
<evidence type="ECO:0000313" key="2">
    <source>
        <dbReference type="Proteomes" id="UP001239111"/>
    </source>
</evidence>
<name>A0ACC2NBK3_9HYME</name>
<protein>
    <submittedName>
        <fullName evidence="1">Uncharacterized protein</fullName>
    </submittedName>
</protein>
<dbReference type="EMBL" id="CM056744">
    <property type="protein sequence ID" value="KAJ8668118.1"/>
    <property type="molecule type" value="Genomic_DNA"/>
</dbReference>
<evidence type="ECO:0000313" key="1">
    <source>
        <dbReference type="EMBL" id="KAJ8668118.1"/>
    </source>
</evidence>